<organism evidence="1">
    <name type="scientific">marine sediment metagenome</name>
    <dbReference type="NCBI Taxonomy" id="412755"/>
    <lineage>
        <taxon>unclassified sequences</taxon>
        <taxon>metagenomes</taxon>
        <taxon>ecological metagenomes</taxon>
    </lineage>
</organism>
<dbReference type="AlphaFoldDB" id="X1TLV6"/>
<reference evidence="1" key="1">
    <citation type="journal article" date="2014" name="Front. Microbiol.">
        <title>High frequency of phylogenetically diverse reductive dehalogenase-homologous genes in deep subseafloor sedimentary metagenomes.</title>
        <authorList>
            <person name="Kawai M."/>
            <person name="Futagami T."/>
            <person name="Toyoda A."/>
            <person name="Takaki Y."/>
            <person name="Nishi S."/>
            <person name="Hori S."/>
            <person name="Arai W."/>
            <person name="Tsubouchi T."/>
            <person name="Morono Y."/>
            <person name="Uchiyama I."/>
            <person name="Ito T."/>
            <person name="Fujiyama A."/>
            <person name="Inagaki F."/>
            <person name="Takami H."/>
        </authorList>
    </citation>
    <scope>NUCLEOTIDE SEQUENCE</scope>
    <source>
        <strain evidence="1">Expedition CK06-06</strain>
    </source>
</reference>
<sequence>LENAVRGNIVKDMHTLTWLAAHDHPYSLVNPNNPHPEKPYIVHQQTGNLLRSVRSGTRARAGSAEVWVGIDEVKVPYARCLIEGTPKMFKRDFLSGSRDEVKGEVTRAMTASVGKVLLGAALFYQIARQAKWISKFVGGSPIVSKMYGVARFARNAEVICQGQPLGLSRRFVNVVMMGPVAKQFMVPGGGPLRAGGAVVNKYIMQSYGRRLFKPF</sequence>
<gene>
    <name evidence="1" type="ORF">S12H4_21139</name>
</gene>
<name>X1TLV6_9ZZZZ</name>
<accession>X1TLV6</accession>
<comment type="caution">
    <text evidence="1">The sequence shown here is derived from an EMBL/GenBank/DDBJ whole genome shotgun (WGS) entry which is preliminary data.</text>
</comment>
<dbReference type="EMBL" id="BARW01010831">
    <property type="protein sequence ID" value="GAI80999.1"/>
    <property type="molecule type" value="Genomic_DNA"/>
</dbReference>
<protein>
    <submittedName>
        <fullName evidence="1">Uncharacterized protein</fullName>
    </submittedName>
</protein>
<evidence type="ECO:0000313" key="1">
    <source>
        <dbReference type="EMBL" id="GAI80999.1"/>
    </source>
</evidence>
<feature type="non-terminal residue" evidence="1">
    <location>
        <position position="1"/>
    </location>
</feature>
<proteinExistence type="predicted"/>